<evidence type="ECO:0000313" key="9">
    <source>
        <dbReference type="Proteomes" id="UP000758168"/>
    </source>
</evidence>
<dbReference type="InterPro" id="IPR036136">
    <property type="entry name" value="Nit/Sulf_reduc_fer-like_dom_sf"/>
</dbReference>
<feature type="domain" description="Nitrite/Sulfite reductase ferredoxin-like" evidence="7">
    <location>
        <begin position="17"/>
        <end position="76"/>
    </location>
</feature>
<keyword evidence="6" id="KW-0411">Iron-sulfur</keyword>
<dbReference type="InterPro" id="IPR045854">
    <property type="entry name" value="NO2/SO3_Rdtase_4Fe4S_sf"/>
</dbReference>
<dbReference type="GO" id="GO:0043818">
    <property type="term" value="F:precorrin-3B synthase activity"/>
    <property type="evidence" value="ECO:0007669"/>
    <property type="project" value="UniProtKB-EC"/>
</dbReference>
<dbReference type="Pfam" id="PF03460">
    <property type="entry name" value="NIR_SIR_ferr"/>
    <property type="match status" value="1"/>
</dbReference>
<name>A0ABS4Z7V2_9ACTN</name>
<evidence type="ECO:0000256" key="1">
    <source>
        <dbReference type="ARBA" id="ARBA00022485"/>
    </source>
</evidence>
<sequence length="366" mass="37344">MNEDRCPGVLRPHLAADGAMVRVRVPGGQTTGPALAALGRAAARHGRGLLQLTSRAGLQVRGLPEDLPDAFEAEVAAAGFLPSATHERVRNVVASPLTGLHGGLADLRPLVRALDTALQADAALAGLSGRFLLGLDDGRGDVAALEPDLTYRALGPAHGLLVVGSDRGRVVALDDAVPALLALARNFDAARAASGVWRVRELPAWVDGLAGFAPVDVPVAPEPPLGVVGAHAVVGVPLGFLTPAQLAAVVAVAGDGAVVVTPWRSLVVTGGADRLAALTGAGLVADPTSPWTALSACVGAPWCASGRVDTQQLLRSVADEDRRWPRTHVSGCERRCGAPSGPHRDLVAPTREALLAVAAAPLVAHV</sequence>
<evidence type="ECO:0000256" key="2">
    <source>
        <dbReference type="ARBA" id="ARBA00022617"/>
    </source>
</evidence>
<dbReference type="InterPro" id="IPR005117">
    <property type="entry name" value="NiRdtase/SiRdtase_haem-b_fer"/>
</dbReference>
<evidence type="ECO:0000256" key="4">
    <source>
        <dbReference type="ARBA" id="ARBA00023002"/>
    </source>
</evidence>
<dbReference type="Proteomes" id="UP000758168">
    <property type="component" value="Unassembled WGS sequence"/>
</dbReference>
<dbReference type="InterPro" id="IPR051329">
    <property type="entry name" value="NIR_SIR_4Fe-4S"/>
</dbReference>
<comment type="caution">
    <text evidence="8">The sequence shown here is derived from an EMBL/GenBank/DDBJ whole genome shotgun (WGS) entry which is preliminary data.</text>
</comment>
<keyword evidence="2" id="KW-0349">Heme</keyword>
<evidence type="ECO:0000256" key="6">
    <source>
        <dbReference type="ARBA" id="ARBA00023014"/>
    </source>
</evidence>
<keyword evidence="5" id="KW-0408">Iron</keyword>
<gene>
    <name evidence="8" type="ORF">JOF54_002053</name>
</gene>
<dbReference type="Gene3D" id="3.30.413.10">
    <property type="entry name" value="Sulfite Reductase Hemoprotein, domain 1"/>
    <property type="match status" value="2"/>
</dbReference>
<reference evidence="8 9" key="1">
    <citation type="submission" date="2021-03" db="EMBL/GenBank/DDBJ databases">
        <title>Sequencing the genomes of 1000 actinobacteria strains.</title>
        <authorList>
            <person name="Klenk H.-P."/>
        </authorList>
    </citation>
    <scope>NUCLEOTIDE SEQUENCE [LARGE SCALE GENOMIC DNA]</scope>
    <source>
        <strain evidence="8 9">DSM 12936</strain>
    </source>
</reference>
<proteinExistence type="predicted"/>
<dbReference type="PANTHER" id="PTHR32439">
    <property type="entry name" value="FERREDOXIN--NITRITE REDUCTASE, CHLOROPLASTIC"/>
    <property type="match status" value="1"/>
</dbReference>
<dbReference type="RefSeq" id="WP_210055364.1">
    <property type="nucleotide sequence ID" value="NZ_BAAAMH010000019.1"/>
</dbReference>
<dbReference type="EC" id="1.14.13.83" evidence="8"/>
<keyword evidence="3" id="KW-0479">Metal-binding</keyword>
<dbReference type="SUPFAM" id="SSF56014">
    <property type="entry name" value="Nitrite and sulphite reductase 4Fe-4S domain-like"/>
    <property type="match status" value="1"/>
</dbReference>
<protein>
    <submittedName>
        <fullName evidence="8">Precorrin-3B synthase</fullName>
        <ecNumber evidence="8">1.14.13.83</ecNumber>
    </submittedName>
</protein>
<dbReference type="Gene3D" id="3.90.480.10">
    <property type="entry name" value="Sulfite Reductase Hemoprotein,Domain 2"/>
    <property type="match status" value="1"/>
</dbReference>
<organism evidence="8 9">
    <name type="scientific">Microlunatus capsulatus</name>
    <dbReference type="NCBI Taxonomy" id="99117"/>
    <lineage>
        <taxon>Bacteria</taxon>
        <taxon>Bacillati</taxon>
        <taxon>Actinomycetota</taxon>
        <taxon>Actinomycetes</taxon>
        <taxon>Propionibacteriales</taxon>
        <taxon>Propionibacteriaceae</taxon>
        <taxon>Microlunatus</taxon>
    </lineage>
</organism>
<evidence type="ECO:0000313" key="8">
    <source>
        <dbReference type="EMBL" id="MBP2417131.1"/>
    </source>
</evidence>
<dbReference type="SUPFAM" id="SSF55124">
    <property type="entry name" value="Nitrite/Sulfite reductase N-terminal domain-like"/>
    <property type="match status" value="2"/>
</dbReference>
<dbReference type="PANTHER" id="PTHR32439:SF9">
    <property type="entry name" value="BLR3264 PROTEIN"/>
    <property type="match status" value="1"/>
</dbReference>
<keyword evidence="4 8" id="KW-0560">Oxidoreductase</keyword>
<evidence type="ECO:0000256" key="3">
    <source>
        <dbReference type="ARBA" id="ARBA00022723"/>
    </source>
</evidence>
<keyword evidence="9" id="KW-1185">Reference proteome</keyword>
<evidence type="ECO:0000256" key="5">
    <source>
        <dbReference type="ARBA" id="ARBA00023004"/>
    </source>
</evidence>
<evidence type="ECO:0000259" key="7">
    <source>
        <dbReference type="Pfam" id="PF03460"/>
    </source>
</evidence>
<keyword evidence="1" id="KW-0004">4Fe-4S</keyword>
<dbReference type="EMBL" id="JAGIOB010000001">
    <property type="protein sequence ID" value="MBP2417131.1"/>
    <property type="molecule type" value="Genomic_DNA"/>
</dbReference>
<accession>A0ABS4Z7V2</accession>